<organism evidence="3 4">
    <name type="scientific">Gluconobacter wancherniae NBRC 103581</name>
    <dbReference type="NCBI Taxonomy" id="656744"/>
    <lineage>
        <taxon>Bacteria</taxon>
        <taxon>Pseudomonadati</taxon>
        <taxon>Pseudomonadota</taxon>
        <taxon>Alphaproteobacteria</taxon>
        <taxon>Acetobacterales</taxon>
        <taxon>Acetobacteraceae</taxon>
        <taxon>Gluconobacter</taxon>
    </lineage>
</organism>
<dbReference type="InterPro" id="IPR021139">
    <property type="entry name" value="NYN"/>
</dbReference>
<evidence type="ECO:0000313" key="4">
    <source>
        <dbReference type="Proteomes" id="UP000321230"/>
    </source>
</evidence>
<keyword evidence="4" id="KW-1185">Reference proteome</keyword>
<dbReference type="CDD" id="cd10911">
    <property type="entry name" value="PIN_LabA"/>
    <property type="match status" value="1"/>
</dbReference>
<evidence type="ECO:0000313" key="3">
    <source>
        <dbReference type="EMBL" id="GEK92686.1"/>
    </source>
</evidence>
<dbReference type="PANTHER" id="PTHR35458">
    <property type="entry name" value="SLR0755 PROTEIN"/>
    <property type="match status" value="1"/>
</dbReference>
<evidence type="ECO:0000256" key="1">
    <source>
        <dbReference type="SAM" id="MobiDB-lite"/>
    </source>
</evidence>
<name>A0A511AX17_9PROT</name>
<dbReference type="GO" id="GO:0004540">
    <property type="term" value="F:RNA nuclease activity"/>
    <property type="evidence" value="ECO:0007669"/>
    <property type="project" value="InterPro"/>
</dbReference>
<proteinExistence type="predicted"/>
<evidence type="ECO:0000259" key="2">
    <source>
        <dbReference type="Pfam" id="PF01936"/>
    </source>
</evidence>
<dbReference type="OrthoDB" id="9794137at2"/>
<comment type="caution">
    <text evidence="3">The sequence shown here is derived from an EMBL/GenBank/DDBJ whole genome shotgun (WGS) entry which is preliminary data.</text>
</comment>
<feature type="region of interest" description="Disordered" evidence="1">
    <location>
        <begin position="170"/>
        <end position="201"/>
    </location>
</feature>
<dbReference type="AlphaFoldDB" id="A0A511AX17"/>
<dbReference type="PANTHER" id="PTHR35458:SF2">
    <property type="entry name" value="SLR0755 PROTEIN"/>
    <property type="match status" value="1"/>
</dbReference>
<protein>
    <submittedName>
        <fullName evidence="3">NYN domain-containing protein</fullName>
    </submittedName>
</protein>
<accession>A0A511AX17</accession>
<dbReference type="Gene3D" id="3.40.50.1010">
    <property type="entry name" value="5'-nuclease"/>
    <property type="match status" value="1"/>
</dbReference>
<sequence length="201" mass="22928">MLLRPNERTALFIDGASLHHAARNLGFEVDFRSLRGLFERETLFQRAFYYAAMPETDDYSPLKPLTDWLAYNGYHLVIKSAREFTDPSGRRRMKGNMDVELTVDLLEQAGRLDHAVIISGDSDLRRAVEAAQSRGTRVTVISSIRTTPPMIGDDLRRQADQFVDLSEIAPRFTRRPSEARPRQQQAPVRHPADLNSDEMND</sequence>
<feature type="domain" description="NYN" evidence="2">
    <location>
        <begin position="8"/>
        <end position="165"/>
    </location>
</feature>
<reference evidence="3 4" key="1">
    <citation type="submission" date="2019-07" db="EMBL/GenBank/DDBJ databases">
        <title>Whole genome shotgun sequence of Gluconobacter wancherniae NBRC 103581.</title>
        <authorList>
            <person name="Hosoyama A."/>
            <person name="Uohara A."/>
            <person name="Ohji S."/>
            <person name="Ichikawa N."/>
        </authorList>
    </citation>
    <scope>NUCLEOTIDE SEQUENCE [LARGE SCALE GENOMIC DNA]</scope>
    <source>
        <strain evidence="3 4">NBRC 103581</strain>
    </source>
</reference>
<dbReference type="EMBL" id="BJUZ01000001">
    <property type="protein sequence ID" value="GEK92686.1"/>
    <property type="molecule type" value="Genomic_DNA"/>
</dbReference>
<dbReference type="Pfam" id="PF01936">
    <property type="entry name" value="NYN"/>
    <property type="match status" value="1"/>
</dbReference>
<gene>
    <name evidence="3" type="ORF">GWA01_04560</name>
</gene>
<dbReference type="RefSeq" id="WP_146793599.1">
    <property type="nucleotide sequence ID" value="NZ_BARC01000005.1"/>
</dbReference>
<dbReference type="InterPro" id="IPR047140">
    <property type="entry name" value="LabA"/>
</dbReference>
<dbReference type="Proteomes" id="UP000321230">
    <property type="component" value="Unassembled WGS sequence"/>
</dbReference>